<evidence type="ECO:0000313" key="3">
    <source>
        <dbReference type="Proteomes" id="UP001329825"/>
    </source>
</evidence>
<evidence type="ECO:0000313" key="2">
    <source>
        <dbReference type="EMBL" id="WRT68268.1"/>
    </source>
</evidence>
<name>A0ABZ1D2U2_9TREE</name>
<organism evidence="2 3">
    <name type="scientific">Kwoniella shivajii</name>
    <dbReference type="NCBI Taxonomy" id="564305"/>
    <lineage>
        <taxon>Eukaryota</taxon>
        <taxon>Fungi</taxon>
        <taxon>Dikarya</taxon>
        <taxon>Basidiomycota</taxon>
        <taxon>Agaricomycotina</taxon>
        <taxon>Tremellomycetes</taxon>
        <taxon>Tremellales</taxon>
        <taxon>Cryptococcaceae</taxon>
        <taxon>Kwoniella</taxon>
    </lineage>
</organism>
<proteinExistence type="predicted"/>
<feature type="signal peptide" evidence="1">
    <location>
        <begin position="1"/>
        <end position="21"/>
    </location>
</feature>
<dbReference type="RefSeq" id="XP_062793008.1">
    <property type="nucleotide sequence ID" value="XM_062936957.1"/>
</dbReference>
<protein>
    <recommendedName>
        <fullName evidence="4">Extracellular membrane protein CFEM domain-containing protein</fullName>
    </recommendedName>
</protein>
<dbReference type="GeneID" id="87957375"/>
<gene>
    <name evidence="2" type="ORF">IL334_005244</name>
</gene>
<feature type="chain" id="PRO_5047314211" description="Extracellular membrane protein CFEM domain-containing protein" evidence="1">
    <location>
        <begin position="22"/>
        <end position="306"/>
    </location>
</feature>
<sequence length="306" mass="29439">MSAKTILFVAAAAIGAAVVNGQAAPNWQYIPSACADSCPSTIESAYLCETTYSSSTEVYGCFCNNLPTDIDGCASCLNSNDASALASLLTSTSTACPAAQQSCFFECSFDTCASTDISCQCDASYLANIYNCASCNTANNNAGTTQVTDFQSLQESCVNQNFTGADQTFTTSALPTIATDAYTAPTLTATGGGAAATGDATELAGGASSVSGEAAGTTAAAAASGVVSSVEASASAAGSKVATSAAATKAATSGASASKASASASKTSGTAAASAAASSAASSAGNLVVPAFGGLVGLVGAVIALF</sequence>
<keyword evidence="3" id="KW-1185">Reference proteome</keyword>
<dbReference type="EMBL" id="CP141887">
    <property type="protein sequence ID" value="WRT68268.1"/>
    <property type="molecule type" value="Genomic_DNA"/>
</dbReference>
<keyword evidence="1" id="KW-0732">Signal</keyword>
<accession>A0ABZ1D2U2</accession>
<reference evidence="2 3" key="1">
    <citation type="submission" date="2024-01" db="EMBL/GenBank/DDBJ databases">
        <title>Comparative genomics of Cryptococcus and Kwoniella reveals pathogenesis evolution and contrasting modes of karyotype evolution via chromosome fusion or intercentromeric recombination.</title>
        <authorList>
            <person name="Coelho M.A."/>
            <person name="David-Palma M."/>
            <person name="Shea T."/>
            <person name="Bowers K."/>
            <person name="McGinley-Smith S."/>
            <person name="Mohammad A.W."/>
            <person name="Gnirke A."/>
            <person name="Yurkov A.M."/>
            <person name="Nowrousian M."/>
            <person name="Sun S."/>
            <person name="Cuomo C.A."/>
            <person name="Heitman J."/>
        </authorList>
    </citation>
    <scope>NUCLEOTIDE SEQUENCE [LARGE SCALE GENOMIC DNA]</scope>
    <source>
        <strain evidence="2">CBS 11374</strain>
    </source>
</reference>
<evidence type="ECO:0000256" key="1">
    <source>
        <dbReference type="SAM" id="SignalP"/>
    </source>
</evidence>
<dbReference type="Proteomes" id="UP001329825">
    <property type="component" value="Chromosome 7"/>
</dbReference>
<evidence type="ECO:0008006" key="4">
    <source>
        <dbReference type="Google" id="ProtNLM"/>
    </source>
</evidence>